<evidence type="ECO:0000259" key="1">
    <source>
        <dbReference type="PROSITE" id="PS50191"/>
    </source>
</evidence>
<dbReference type="Proteomes" id="UP001054837">
    <property type="component" value="Unassembled WGS sequence"/>
</dbReference>
<dbReference type="Pfam" id="PF03765">
    <property type="entry name" value="CRAL_TRIO_N"/>
    <property type="match status" value="1"/>
</dbReference>
<dbReference type="PANTHER" id="PTHR10174">
    <property type="entry name" value="ALPHA-TOCOPHEROL TRANSFER PROTEIN-RELATED"/>
    <property type="match status" value="1"/>
</dbReference>
<dbReference type="PROSITE" id="PS50191">
    <property type="entry name" value="CRAL_TRIO"/>
    <property type="match status" value="1"/>
</dbReference>
<dbReference type="Pfam" id="PF00650">
    <property type="entry name" value="CRAL_TRIO"/>
    <property type="match status" value="1"/>
</dbReference>
<dbReference type="CDD" id="cd00170">
    <property type="entry name" value="SEC14"/>
    <property type="match status" value="1"/>
</dbReference>
<organism evidence="2 3">
    <name type="scientific">Caerostris darwini</name>
    <dbReference type="NCBI Taxonomy" id="1538125"/>
    <lineage>
        <taxon>Eukaryota</taxon>
        <taxon>Metazoa</taxon>
        <taxon>Ecdysozoa</taxon>
        <taxon>Arthropoda</taxon>
        <taxon>Chelicerata</taxon>
        <taxon>Arachnida</taxon>
        <taxon>Araneae</taxon>
        <taxon>Araneomorphae</taxon>
        <taxon>Entelegynae</taxon>
        <taxon>Araneoidea</taxon>
        <taxon>Araneidae</taxon>
        <taxon>Caerostris</taxon>
    </lineage>
</organism>
<evidence type="ECO:0000313" key="2">
    <source>
        <dbReference type="EMBL" id="GIY30299.1"/>
    </source>
</evidence>
<dbReference type="AlphaFoldDB" id="A0AAV4SAC7"/>
<dbReference type="InterPro" id="IPR036865">
    <property type="entry name" value="CRAL-TRIO_dom_sf"/>
</dbReference>
<keyword evidence="3" id="KW-1185">Reference proteome</keyword>
<dbReference type="SUPFAM" id="SSF52087">
    <property type="entry name" value="CRAL/TRIO domain"/>
    <property type="match status" value="1"/>
</dbReference>
<dbReference type="SUPFAM" id="SSF46938">
    <property type="entry name" value="CRAL/TRIO N-terminal domain"/>
    <property type="match status" value="1"/>
</dbReference>
<dbReference type="Gene3D" id="3.40.525.10">
    <property type="entry name" value="CRAL-TRIO lipid binding domain"/>
    <property type="match status" value="1"/>
</dbReference>
<dbReference type="SMART" id="SM01100">
    <property type="entry name" value="CRAL_TRIO_N"/>
    <property type="match status" value="1"/>
</dbReference>
<sequence>MKYLPYDATTLNASLLQKVNEELNESEESKSRCLQQLRERLLDLKDFEPNLDEEFLLRFLRVAKFNTSKAFTRLQDYHKVQDKYVDFFKNCSLLLAKARKQRFLWILSQRPQDGSLVLISEMGKVNHSELSVEEMAYLPLIIGETLLKNPSTQKCGMSVIVDASGFQYRNVFHYTPKIIRFYFEVVLKALPIRLASYHVVNMPSIASSLINFCLGFVPKKLKNRIFVYPKGGDWSHLHERISPEILPEHYGGLLKKSCMVDLLGGDGLIEAENYFRELMRFGSTKTKHKRLAFRLITKNI</sequence>
<dbReference type="EMBL" id="BPLQ01007465">
    <property type="protein sequence ID" value="GIY30299.1"/>
    <property type="molecule type" value="Genomic_DNA"/>
</dbReference>
<dbReference type="GO" id="GO:0016020">
    <property type="term" value="C:membrane"/>
    <property type="evidence" value="ECO:0007669"/>
    <property type="project" value="TreeGrafter"/>
</dbReference>
<gene>
    <name evidence="2" type="primary">clvs2_0</name>
    <name evidence="2" type="ORF">CDAR_584031</name>
</gene>
<reference evidence="2 3" key="1">
    <citation type="submission" date="2021-06" db="EMBL/GenBank/DDBJ databases">
        <title>Caerostris darwini draft genome.</title>
        <authorList>
            <person name="Kono N."/>
            <person name="Arakawa K."/>
        </authorList>
    </citation>
    <scope>NUCLEOTIDE SEQUENCE [LARGE SCALE GENOMIC DNA]</scope>
</reference>
<dbReference type="SMART" id="SM00516">
    <property type="entry name" value="SEC14"/>
    <property type="match status" value="1"/>
</dbReference>
<protein>
    <submittedName>
        <fullName evidence="2">Clavesin-2</fullName>
    </submittedName>
</protein>
<accession>A0AAV4SAC7</accession>
<dbReference type="InterPro" id="IPR011074">
    <property type="entry name" value="CRAL/TRIO_N_dom"/>
</dbReference>
<dbReference type="Gene3D" id="1.20.5.1200">
    <property type="entry name" value="Alpha-tocopherol transfer"/>
    <property type="match status" value="1"/>
</dbReference>
<dbReference type="InterPro" id="IPR036273">
    <property type="entry name" value="CRAL/TRIO_N_dom_sf"/>
</dbReference>
<dbReference type="InterPro" id="IPR001251">
    <property type="entry name" value="CRAL-TRIO_dom"/>
</dbReference>
<evidence type="ECO:0000313" key="3">
    <source>
        <dbReference type="Proteomes" id="UP001054837"/>
    </source>
</evidence>
<comment type="caution">
    <text evidence="2">The sequence shown here is derived from an EMBL/GenBank/DDBJ whole genome shotgun (WGS) entry which is preliminary data.</text>
</comment>
<name>A0AAV4SAC7_9ARAC</name>
<dbReference type="Gene3D" id="1.10.8.20">
    <property type="entry name" value="N-terminal domain of phosphatidylinositol transfer protein sec14p"/>
    <property type="match status" value="1"/>
</dbReference>
<dbReference type="PANTHER" id="PTHR10174:SF226">
    <property type="entry name" value="CLAVESIN-1-LIKE PROTEIN"/>
    <property type="match status" value="1"/>
</dbReference>
<dbReference type="GO" id="GO:1902936">
    <property type="term" value="F:phosphatidylinositol bisphosphate binding"/>
    <property type="evidence" value="ECO:0007669"/>
    <property type="project" value="TreeGrafter"/>
</dbReference>
<proteinExistence type="predicted"/>
<feature type="domain" description="CRAL-TRIO" evidence="1">
    <location>
        <begin position="91"/>
        <end position="258"/>
    </location>
</feature>
<dbReference type="PRINTS" id="PR00180">
    <property type="entry name" value="CRETINALDHBP"/>
</dbReference>